<dbReference type="Proteomes" id="UP000558192">
    <property type="component" value="Unassembled WGS sequence"/>
</dbReference>
<keyword evidence="2" id="KW-1185">Reference proteome</keyword>
<sequence length="158" mass="18040">MINPPALPGASPQVSQTFMLLSFPLLAWLASFSGVAEMQPVAVTRLVVREEVILRVPVIRPRLRRPMRWEEKKGPKCIGADQIVAAALGDERSVDFLLSDRSRIRARMDEDCPTLDFYGNFYIQPEDERVCAKRDEIRSRIGGSCRIERFRRMVPKPL</sequence>
<dbReference type="AlphaFoldDB" id="A0A7X5Y7B8"/>
<protein>
    <submittedName>
        <fullName evidence="1">Uncharacterized protein</fullName>
    </submittedName>
</protein>
<reference evidence="1 2" key="1">
    <citation type="submission" date="2020-03" db="EMBL/GenBank/DDBJ databases">
        <title>Genomic Encyclopedia of Type Strains, Phase IV (KMG-IV): sequencing the most valuable type-strain genomes for metagenomic binning, comparative biology and taxonomic classification.</title>
        <authorList>
            <person name="Goeker M."/>
        </authorList>
    </citation>
    <scope>NUCLEOTIDE SEQUENCE [LARGE SCALE GENOMIC DNA]</scope>
    <source>
        <strain evidence="1 2">DSM 16846</strain>
    </source>
</reference>
<comment type="caution">
    <text evidence="1">The sequence shown here is derived from an EMBL/GenBank/DDBJ whole genome shotgun (WGS) entry which is preliminary data.</text>
</comment>
<dbReference type="EMBL" id="JAATJC010000001">
    <property type="protein sequence ID" value="NJC06078.1"/>
    <property type="molecule type" value="Genomic_DNA"/>
</dbReference>
<gene>
    <name evidence="1" type="ORF">GGQ97_001871</name>
</gene>
<dbReference type="RefSeq" id="WP_168069048.1">
    <property type="nucleotide sequence ID" value="NZ_JAATJC010000001.1"/>
</dbReference>
<proteinExistence type="predicted"/>
<evidence type="ECO:0000313" key="2">
    <source>
        <dbReference type="Proteomes" id="UP000558192"/>
    </source>
</evidence>
<name>A0A7X5Y7B8_9SPHN</name>
<evidence type="ECO:0000313" key="1">
    <source>
        <dbReference type="EMBL" id="NJC06078.1"/>
    </source>
</evidence>
<organism evidence="1 2">
    <name type="scientific">Sphingomonas kaistensis</name>
    <dbReference type="NCBI Taxonomy" id="298708"/>
    <lineage>
        <taxon>Bacteria</taxon>
        <taxon>Pseudomonadati</taxon>
        <taxon>Pseudomonadota</taxon>
        <taxon>Alphaproteobacteria</taxon>
        <taxon>Sphingomonadales</taxon>
        <taxon>Sphingomonadaceae</taxon>
        <taxon>Sphingomonas</taxon>
    </lineage>
</organism>
<accession>A0A7X5Y7B8</accession>